<dbReference type="SUPFAM" id="SSF81383">
    <property type="entry name" value="F-box domain"/>
    <property type="match status" value="1"/>
</dbReference>
<protein>
    <recommendedName>
        <fullName evidence="4">F-box domain-containing protein</fullName>
    </recommendedName>
</protein>
<dbReference type="EMBL" id="JAUIQD010000007">
    <property type="protein sequence ID" value="KAK3343930.1"/>
    <property type="molecule type" value="Genomic_DNA"/>
</dbReference>
<evidence type="ECO:0000313" key="2">
    <source>
        <dbReference type="EMBL" id="KAK3343930.1"/>
    </source>
</evidence>
<reference evidence="2" key="2">
    <citation type="submission" date="2023-06" db="EMBL/GenBank/DDBJ databases">
        <authorList>
            <consortium name="Lawrence Berkeley National Laboratory"/>
            <person name="Haridas S."/>
            <person name="Hensen N."/>
            <person name="Bonometti L."/>
            <person name="Westerberg I."/>
            <person name="Brannstrom I.O."/>
            <person name="Guillou S."/>
            <person name="Cros-Aarteil S."/>
            <person name="Calhoun S."/>
            <person name="Kuo A."/>
            <person name="Mondo S."/>
            <person name="Pangilinan J."/>
            <person name="Riley R."/>
            <person name="Labutti K."/>
            <person name="Andreopoulos B."/>
            <person name="Lipzen A."/>
            <person name="Chen C."/>
            <person name="Yanf M."/>
            <person name="Daum C."/>
            <person name="Ng V."/>
            <person name="Clum A."/>
            <person name="Steindorff A."/>
            <person name="Ohm R."/>
            <person name="Martin F."/>
            <person name="Silar P."/>
            <person name="Natvig D."/>
            <person name="Lalanne C."/>
            <person name="Gautier V."/>
            <person name="Ament-Velasquez S.L."/>
            <person name="Kruys A."/>
            <person name="Hutchinson M.I."/>
            <person name="Powell A.J."/>
            <person name="Barry K."/>
            <person name="Miller A.N."/>
            <person name="Grigoriev I.V."/>
            <person name="Debuchy R."/>
            <person name="Gladieux P."/>
            <person name="Thoren M.H."/>
            <person name="Johannesson H."/>
        </authorList>
    </citation>
    <scope>NUCLEOTIDE SEQUENCE</scope>
    <source>
        <strain evidence="2">CBS 955.72</strain>
    </source>
</reference>
<feature type="region of interest" description="Disordered" evidence="1">
    <location>
        <begin position="381"/>
        <end position="400"/>
    </location>
</feature>
<comment type="caution">
    <text evidence="2">The sequence shown here is derived from an EMBL/GenBank/DDBJ whole genome shotgun (WGS) entry which is preliminary data.</text>
</comment>
<evidence type="ECO:0000313" key="3">
    <source>
        <dbReference type="Proteomes" id="UP001275084"/>
    </source>
</evidence>
<gene>
    <name evidence="2" type="ORF">B0T25DRAFT_572910</name>
</gene>
<sequence>MEEERNNNNSPMAALGPEIGPRRAFLRSLVASLTQHDARYLAEQLSKLDFRTDIVARLPVELRVIVAGHVDREDAISMLNVSKVWRQIWLQEDAFKRLADRCLPGFLPYTHLKKHITATDEDPKQLFCEASRRLRFRLKGMFRSVIFNELLVGPADKAQCFSLDREYHHAIEPDLSRFLESLAVTDTASLSPYHASLYSNGRFAWLSPLPQRPKARVIVDDFKTQLRKVYSIDMNIMLGGSAQLLALGNKLVVLVSDAGRTLHAWNLETNEHDTVQTPSHVQRAQTHGNQVCVFFNFPGVALWTFRGGLKALDMARPLEHLEKSTKLTSQSRVKHDAIFHPLLVDTVFVVFYPEPDDFVALYEYNMGHYVRFHSAHLPKSDDCGRRSGVPTKPEHGVTRS</sequence>
<name>A0AAJ0H8Z1_9PEZI</name>
<reference evidence="2" key="1">
    <citation type="journal article" date="2023" name="Mol. Phylogenet. Evol.">
        <title>Genome-scale phylogeny and comparative genomics of the fungal order Sordariales.</title>
        <authorList>
            <person name="Hensen N."/>
            <person name="Bonometti L."/>
            <person name="Westerberg I."/>
            <person name="Brannstrom I.O."/>
            <person name="Guillou S."/>
            <person name="Cros-Aarteil S."/>
            <person name="Calhoun S."/>
            <person name="Haridas S."/>
            <person name="Kuo A."/>
            <person name="Mondo S."/>
            <person name="Pangilinan J."/>
            <person name="Riley R."/>
            <person name="LaButti K."/>
            <person name="Andreopoulos B."/>
            <person name="Lipzen A."/>
            <person name="Chen C."/>
            <person name="Yan M."/>
            <person name="Daum C."/>
            <person name="Ng V."/>
            <person name="Clum A."/>
            <person name="Steindorff A."/>
            <person name="Ohm R.A."/>
            <person name="Martin F."/>
            <person name="Silar P."/>
            <person name="Natvig D.O."/>
            <person name="Lalanne C."/>
            <person name="Gautier V."/>
            <person name="Ament-Velasquez S.L."/>
            <person name="Kruys A."/>
            <person name="Hutchinson M.I."/>
            <person name="Powell A.J."/>
            <person name="Barry K."/>
            <person name="Miller A.N."/>
            <person name="Grigoriev I.V."/>
            <person name="Debuchy R."/>
            <person name="Gladieux P."/>
            <person name="Hiltunen Thoren M."/>
            <person name="Johannesson H."/>
        </authorList>
    </citation>
    <scope>NUCLEOTIDE SEQUENCE</scope>
    <source>
        <strain evidence="2">CBS 955.72</strain>
    </source>
</reference>
<dbReference type="Proteomes" id="UP001275084">
    <property type="component" value="Unassembled WGS sequence"/>
</dbReference>
<dbReference type="AlphaFoldDB" id="A0AAJ0H8Z1"/>
<dbReference type="InterPro" id="IPR036047">
    <property type="entry name" value="F-box-like_dom_sf"/>
</dbReference>
<proteinExistence type="predicted"/>
<evidence type="ECO:0000256" key="1">
    <source>
        <dbReference type="SAM" id="MobiDB-lite"/>
    </source>
</evidence>
<accession>A0AAJ0H8Z1</accession>
<keyword evidence="3" id="KW-1185">Reference proteome</keyword>
<organism evidence="2 3">
    <name type="scientific">Lasiosphaeria hispida</name>
    <dbReference type="NCBI Taxonomy" id="260671"/>
    <lineage>
        <taxon>Eukaryota</taxon>
        <taxon>Fungi</taxon>
        <taxon>Dikarya</taxon>
        <taxon>Ascomycota</taxon>
        <taxon>Pezizomycotina</taxon>
        <taxon>Sordariomycetes</taxon>
        <taxon>Sordariomycetidae</taxon>
        <taxon>Sordariales</taxon>
        <taxon>Lasiosphaeriaceae</taxon>
        <taxon>Lasiosphaeria</taxon>
    </lineage>
</organism>
<evidence type="ECO:0008006" key="4">
    <source>
        <dbReference type="Google" id="ProtNLM"/>
    </source>
</evidence>